<gene>
    <name evidence="2" type="ORF">E6H04_04475</name>
</gene>
<dbReference type="Gene3D" id="3.40.109.10">
    <property type="entry name" value="NADH Oxidase"/>
    <property type="match status" value="1"/>
</dbReference>
<accession>A0A537JGF1</accession>
<name>A0A537JGF1_9BACT</name>
<evidence type="ECO:0000259" key="1">
    <source>
        <dbReference type="Pfam" id="PF00881"/>
    </source>
</evidence>
<comment type="caution">
    <text evidence="2">The sequence shown here is derived from an EMBL/GenBank/DDBJ whole genome shotgun (WGS) entry which is preliminary data.</text>
</comment>
<dbReference type="InterPro" id="IPR000415">
    <property type="entry name" value="Nitroreductase-like"/>
</dbReference>
<organism evidence="2 3">
    <name type="scientific">Candidatus Segetimicrobium genomatis</name>
    <dbReference type="NCBI Taxonomy" id="2569760"/>
    <lineage>
        <taxon>Bacteria</taxon>
        <taxon>Bacillati</taxon>
        <taxon>Candidatus Sysuimicrobiota</taxon>
        <taxon>Candidatus Sysuimicrobiia</taxon>
        <taxon>Candidatus Sysuimicrobiales</taxon>
        <taxon>Candidatus Segetimicrobiaceae</taxon>
        <taxon>Candidatus Segetimicrobium</taxon>
    </lineage>
</organism>
<proteinExistence type="predicted"/>
<dbReference type="EMBL" id="VBAO01000117">
    <property type="protein sequence ID" value="TMI82617.1"/>
    <property type="molecule type" value="Genomic_DNA"/>
</dbReference>
<dbReference type="GO" id="GO:0016491">
    <property type="term" value="F:oxidoreductase activity"/>
    <property type="evidence" value="ECO:0007669"/>
    <property type="project" value="InterPro"/>
</dbReference>
<dbReference type="SUPFAM" id="SSF55469">
    <property type="entry name" value="FMN-dependent nitroreductase-like"/>
    <property type="match status" value="1"/>
</dbReference>
<sequence>MPLGPRSQTCEVLGSPLRPPPECQNRHGCSRHRRETPAAAQVARRKAMRACANLRGTMMTSLPAGPPEVPPLLAARRTVRFYRPAPVPEAVVRALLESAASAPTAHNAQPVRYVVIGTPALRRRLAERMAVRWRRDLERGGAPKAVIGAELGFSLRRFSEPPVLILVGYTMEGMDVYPDRARRAAEETMAVQSAAAAIQNLLLAATAYGLGACWTCAPLFCPGVVRQALRLPRTFVPQALLTIGYPAHSPPIPPRKPLDGLVTVL</sequence>
<feature type="domain" description="Nitroreductase" evidence="1">
    <location>
        <begin position="74"/>
        <end position="245"/>
    </location>
</feature>
<dbReference type="PANTHER" id="PTHR23026">
    <property type="entry name" value="NADPH NITROREDUCTASE"/>
    <property type="match status" value="1"/>
</dbReference>
<dbReference type="AlphaFoldDB" id="A0A537JGF1"/>
<dbReference type="InterPro" id="IPR029479">
    <property type="entry name" value="Nitroreductase"/>
</dbReference>
<evidence type="ECO:0000313" key="2">
    <source>
        <dbReference type="EMBL" id="TMI82617.1"/>
    </source>
</evidence>
<protein>
    <submittedName>
        <fullName evidence="2">Nitroreductase family protein</fullName>
    </submittedName>
</protein>
<reference evidence="2 3" key="1">
    <citation type="journal article" date="2019" name="Nat. Microbiol.">
        <title>Mediterranean grassland soil C-N compound turnover is dependent on rainfall and depth, and is mediated by genomically divergent microorganisms.</title>
        <authorList>
            <person name="Diamond S."/>
            <person name="Andeer P.F."/>
            <person name="Li Z."/>
            <person name="Crits-Christoph A."/>
            <person name="Burstein D."/>
            <person name="Anantharaman K."/>
            <person name="Lane K.R."/>
            <person name="Thomas B.C."/>
            <person name="Pan C."/>
            <person name="Northen T.R."/>
            <person name="Banfield J.F."/>
        </authorList>
    </citation>
    <scope>NUCLEOTIDE SEQUENCE [LARGE SCALE GENOMIC DNA]</scope>
    <source>
        <strain evidence="2">NP_7</strain>
    </source>
</reference>
<dbReference type="Pfam" id="PF00881">
    <property type="entry name" value="Nitroreductase"/>
    <property type="match status" value="1"/>
</dbReference>
<evidence type="ECO:0000313" key="3">
    <source>
        <dbReference type="Proteomes" id="UP000320048"/>
    </source>
</evidence>
<dbReference type="Proteomes" id="UP000320048">
    <property type="component" value="Unassembled WGS sequence"/>
</dbReference>
<dbReference type="PANTHER" id="PTHR23026:SF123">
    <property type="entry name" value="NAD(P)H NITROREDUCTASE RV3131-RELATED"/>
    <property type="match status" value="1"/>
</dbReference>
<dbReference type="InterPro" id="IPR050627">
    <property type="entry name" value="Nitroreductase/BluB"/>
</dbReference>